<proteinExistence type="predicted"/>
<dbReference type="InterPro" id="IPR025109">
    <property type="entry name" value="DUF4031"/>
</dbReference>
<accession>A0A916K3K5</accession>
<feature type="domain" description="DUF4031" evidence="1">
    <location>
        <begin position="3"/>
        <end position="77"/>
    </location>
</feature>
<evidence type="ECO:0000259" key="1">
    <source>
        <dbReference type="Pfam" id="PF13223"/>
    </source>
</evidence>
<comment type="caution">
    <text evidence="2">The sequence shown here is derived from an EMBL/GenBank/DDBJ whole genome shotgun (WGS) entry which is preliminary data.</text>
</comment>
<protein>
    <recommendedName>
        <fullName evidence="1">DUF4031 domain-containing protein</fullName>
    </recommendedName>
</protein>
<dbReference type="InterPro" id="IPR009218">
    <property type="entry name" value="HD_phosphohydro"/>
</dbReference>
<dbReference type="EMBL" id="CAJVAP010000035">
    <property type="protein sequence ID" value="CAG7620251.1"/>
    <property type="molecule type" value="Genomic_DNA"/>
</dbReference>
<keyword evidence="3" id="KW-1185">Reference proteome</keyword>
<reference evidence="2" key="1">
    <citation type="submission" date="2021-06" db="EMBL/GenBank/DDBJ databases">
        <authorList>
            <person name="Criscuolo A."/>
        </authorList>
    </citation>
    <scope>NUCLEOTIDE SEQUENCE</scope>
    <source>
        <strain evidence="2">CIP111803</strain>
    </source>
</reference>
<dbReference type="Pfam" id="PF13223">
    <property type="entry name" value="DUF4031"/>
    <property type="match status" value="1"/>
</dbReference>
<evidence type="ECO:0000313" key="2">
    <source>
        <dbReference type="EMBL" id="CAG7620251.1"/>
    </source>
</evidence>
<evidence type="ECO:0000313" key="3">
    <source>
        <dbReference type="Proteomes" id="UP000693892"/>
    </source>
</evidence>
<dbReference type="RefSeq" id="WP_218116280.1">
    <property type="nucleotide sequence ID" value="NZ_CAJVAP010000035.1"/>
</dbReference>
<dbReference type="AlphaFoldDB" id="A0A916K3K5"/>
<sequence>MAILIDPPLWPAHGTLWSHLVSDRDYDELHEFAARVPVPRRGFDLDHYDLPESLYERAVALGARPVGSRDVVHRLRDSGLRVRGVDRDAERPIRRRQYLTAEWAALAERAGVGRSASPTTGAATDAALADKWHRLGGELIGRWNEPHRRYHDERHLEDVLLSLDQLAVRGERIAPAALLAAWFHDAVYAGTGTDETDSARLAVAALAAFDLTPALVRQVGDFIVATAPAAELPSVDPMLAHLLDADLSIFGAGEERYERYTTAVRAEYAHVPEDRFRAGRAEILRGYLAHPAIYRTAAARQLWEDRARANLEREIAALASPTAPLGPLSPDAGSMPESA</sequence>
<dbReference type="PANTHER" id="PTHR21174:SF0">
    <property type="entry name" value="HD PHOSPHOHYDROLASE FAMILY PROTEIN-RELATED"/>
    <property type="match status" value="1"/>
</dbReference>
<dbReference type="Proteomes" id="UP000693892">
    <property type="component" value="Unassembled WGS sequence"/>
</dbReference>
<dbReference type="PANTHER" id="PTHR21174">
    <property type="match status" value="1"/>
</dbReference>
<gene>
    <name evidence="2" type="ORF">LEUCIP111803_02353</name>
</gene>
<name>A0A916K3K5_9MICO</name>
<organism evidence="2 3">
    <name type="scientific">Leucobacter soli</name>
    <dbReference type="NCBI Taxonomy" id="2812850"/>
    <lineage>
        <taxon>Bacteria</taxon>
        <taxon>Bacillati</taxon>
        <taxon>Actinomycetota</taxon>
        <taxon>Actinomycetes</taxon>
        <taxon>Micrococcales</taxon>
        <taxon>Microbacteriaceae</taxon>
        <taxon>Leucobacter</taxon>
    </lineage>
</organism>